<dbReference type="RefSeq" id="WP_138632280.1">
    <property type="nucleotide sequence ID" value="NZ_JASWDG010000005.1"/>
</dbReference>
<dbReference type="Pfam" id="PF05593">
    <property type="entry name" value="RHS_repeat"/>
    <property type="match status" value="2"/>
</dbReference>
<reference evidence="2 3" key="1">
    <citation type="submission" date="2019-05" db="EMBL/GenBank/DDBJ databases">
        <title>Draft genome sequence of Actinomadura geliboluensis A8036.</title>
        <authorList>
            <person name="Saricaoglu S."/>
            <person name="Isik K."/>
        </authorList>
    </citation>
    <scope>NUCLEOTIDE SEQUENCE [LARGE SCALE GENOMIC DNA]</scope>
    <source>
        <strain evidence="2 3">A8036</strain>
    </source>
</reference>
<dbReference type="EMBL" id="VCKZ01000002">
    <property type="protein sequence ID" value="TMR42375.1"/>
    <property type="molecule type" value="Genomic_DNA"/>
</dbReference>
<gene>
    <name evidence="2" type="ORF">ETD96_00615</name>
</gene>
<feature type="region of interest" description="Disordered" evidence="1">
    <location>
        <begin position="1689"/>
        <end position="1709"/>
    </location>
</feature>
<evidence type="ECO:0000313" key="2">
    <source>
        <dbReference type="EMBL" id="TMR42375.1"/>
    </source>
</evidence>
<dbReference type="InterPro" id="IPR050708">
    <property type="entry name" value="T6SS_VgrG/RHS"/>
</dbReference>
<feature type="compositionally biased region" description="Low complexity" evidence="1">
    <location>
        <begin position="944"/>
        <end position="963"/>
    </location>
</feature>
<accession>A0A5S4HAU3</accession>
<evidence type="ECO:0000256" key="1">
    <source>
        <dbReference type="SAM" id="MobiDB-lite"/>
    </source>
</evidence>
<dbReference type="InterPro" id="IPR006530">
    <property type="entry name" value="YD"/>
</dbReference>
<dbReference type="PANTHER" id="PTHR32305:SF17">
    <property type="entry name" value="TRNA NUCLEASE WAPA"/>
    <property type="match status" value="1"/>
</dbReference>
<dbReference type="OrthoDB" id="291011at2"/>
<dbReference type="InterPro" id="IPR022385">
    <property type="entry name" value="Rhs_assc_core"/>
</dbReference>
<dbReference type="Proteomes" id="UP000305238">
    <property type="component" value="Unassembled WGS sequence"/>
</dbReference>
<feature type="region of interest" description="Disordered" evidence="1">
    <location>
        <begin position="903"/>
        <end position="963"/>
    </location>
</feature>
<dbReference type="PANTHER" id="PTHR32305">
    <property type="match status" value="1"/>
</dbReference>
<comment type="caution">
    <text evidence="2">The sequence shown here is derived from an EMBL/GenBank/DDBJ whole genome shotgun (WGS) entry which is preliminary data.</text>
</comment>
<evidence type="ECO:0000313" key="3">
    <source>
        <dbReference type="Proteomes" id="UP000305238"/>
    </source>
</evidence>
<dbReference type="NCBIfam" id="TIGR03696">
    <property type="entry name" value="Rhs_assc_core"/>
    <property type="match status" value="1"/>
</dbReference>
<dbReference type="InterPro" id="IPR031325">
    <property type="entry name" value="RHS_repeat"/>
</dbReference>
<proteinExistence type="predicted"/>
<dbReference type="Gene3D" id="2.180.10.10">
    <property type="entry name" value="RHS repeat-associated core"/>
    <property type="match status" value="1"/>
</dbReference>
<organism evidence="2 3">
    <name type="scientific">Actinomadura geliboluensis</name>
    <dbReference type="NCBI Taxonomy" id="882440"/>
    <lineage>
        <taxon>Bacteria</taxon>
        <taxon>Bacillati</taxon>
        <taxon>Actinomycetota</taxon>
        <taxon>Actinomycetes</taxon>
        <taxon>Streptosporangiales</taxon>
        <taxon>Thermomonosporaceae</taxon>
        <taxon>Actinomadura</taxon>
    </lineage>
</organism>
<keyword evidence="3" id="KW-1185">Reference proteome</keyword>
<name>A0A5S4HAU3_9ACTN</name>
<dbReference type="NCBIfam" id="TIGR01643">
    <property type="entry name" value="YD_repeat_2x"/>
    <property type="match status" value="3"/>
</dbReference>
<feature type="region of interest" description="Disordered" evidence="1">
    <location>
        <begin position="1760"/>
        <end position="1783"/>
    </location>
</feature>
<sequence length="2042" mass="218971">MPKPGTAQGALPATAGQATRLVAGSLPVWIGKAAGGRGSAAQAGPAGAQVQVLGQDAARKAGVQGVLLAVRGVGGTPGGVGLKLDYRGFRHLYGGDWASRLNLRQLPACALTTPGTKGCGTGTLIRAANDPKAGTLSAAVRLAKVEPKPARGERAAAPVTGTRSAVTGFAAEEGTVLLAVTSAASGATGDFTATTPSASGGWTAGGSTGAFTWSYDLAFPEVPSELDPELNLSYSSQSVDGRTASTNNQANWIGDGWSMEAGSITRQYVACDDDKTDGNNSALKVGDQCWKTDNATVTLNGSTQELVRDDATKQWRLKDDDGTKVEKLADTQRGNGDDNGEYWRLTTPDGTRFYFGYNRLPGWASGKEETGSTWTAPVFGNQSGEPCHAATFAASWCQQAWRWNLDYVEDPSGNAMAYFWEKETNRYGLNVNADTGKGTDTTYVRGGYLKRIDYGLRSDAVYAANGAAAVAEFGVSERCLTDCGTFDKAHAANWPDVPFDQYCTTAAACTSYSPSFWTRKRLTSITTKVLVGSAYEKVDSWALTHQFPSPGDGTDPALWLASITRTGHGAATPVTLPPVTFQGQQLKNRVDGAVTDPVPPLVRYRVYGIETETGSTVGVTYSAEDCSAADLPSPSTNTRRCYPVVWSPPDAPAPDYKPYQDWFHSYEVKEVLESDNVGGAPVKTTSFSYLDGLSWGKDDDELTKSEERTYNKRRGYGRVQERVGAGSDARTLTEHRYFRGIDGAQVADGEGNTAADHEAFAGMTREEATYDKDGGRIVDAAASTPWRSAATATHARPGLPDQVAYRVGTASETTRELKADGGWRRAKVTNTFDSIGQVIAVSDSGDLAASGDERCVTTSYARNTAANMLDYVSEVRTVAKGCGDDPDLPRDLISVERTYYDGSGTLGAAPTKGDATRKDEQDGEGTGYITTETSTYDRYGRPLTSTDASGTTTTTAYTPATGAAPTRTTVTNALGHTHTVLEDPRRGAPVAEIDANGRRSDAELDALGRVVRVWEQGWPKADHADQPSAQYTYTVAKTSPTVVAAKTIQHDGSYRSAYTIYDGLLRERESQVPAIGGGRIVSETLYDTRGFAWKTYNGYYTSGNPSGTLVKASDNTIPNMTENVHDGLGQVVAAISRKYGEETRRTTTAYSADRVTVTPPRGGIKQTTVTDARDRVVELLQYTDPAAGTAQKTTYGYEKHDQLATMTDPAGNTWTNTYDARGRKITAKDPDKGTARFTYDDTDQPVTVTDARGVTLTTSYDDLGRKTALKQGSIVRATWTYDTLLKGELSSSARIDHGETYTTTIGGYNDRDQPTSLTMTIPVGGGTESYAYSYGYNTYTGQREWVLRPAAGGLPSERVTTVYGEGGLPSRTTAGQTIVVGGTVYDSYGRIQRTEHGSLGSKAYRTLDYDEHTGDLVQQIIDRDTAPQRVDDTSYRRDPAGNITSIATVSGSGDGQVTDRQCFKMDALRRLTEAWTTTAGACQEEGPSASVVGGTEGYWHSYEYDAVSNRKKETRHAVPGTATTEDTVRTYTLPAGGADRPHAVTAVDNQGGAADGTRDAFGYDVAGNMTDRKAGNREQSLTWDPEGRLASVTEAGKTTRYVYDENGERLLTLGPDGARTLYLPEGDELTTGSNGAESLTRYYSHGGGTVAVRTAAGLFHTFSDHQGTSLTAVRAGDGQGVIRRRQLPFGGDRTERPTGWPGTRGFVGGVEEPTGLTHLGARDYDPALGSFLSVDPLIDPQDPAQTNAYAYGAGSPVTFSDPDGLRPIGPTDRGYLSGGDADYDRKRRQKSRWTYSRKRGWGYVVTKHHSTYSYGRPSNGRRYVYRRSLSVTYWSKGGTSVSYSGSWARQKAQQRAAAKKRQKSNTIWGKIKSGAGKAKKVGAKAKDIGADAGKAIGRGAENAGKWVWKNRSTIVTVGATVSCIAPGVGWATCVAAQSFAYGVRSSERIYEQGFDASLEDNAVDMVFTISSLKITTAMEYAKFGQLSRWRRPPHIQNLAPPIYRPSGWQMRGPNATGVGAWHGVYTLTNAVPAGLNAFRNYG</sequence>
<protein>
    <submittedName>
        <fullName evidence="2">RHS repeat protein</fullName>
    </submittedName>
</protein>